<keyword evidence="8" id="KW-1185">Reference proteome</keyword>
<comment type="catalytic activity">
    <reaction evidence="5">
        <text>L-glutamyl-tRNA(Gln) + L-glutamine + ATP + H2O = L-glutaminyl-tRNA(Gln) + L-glutamate + ADP + phosphate + H(+)</text>
        <dbReference type="Rhea" id="RHEA:17521"/>
        <dbReference type="Rhea" id="RHEA-COMP:9681"/>
        <dbReference type="Rhea" id="RHEA-COMP:9684"/>
        <dbReference type="ChEBI" id="CHEBI:15377"/>
        <dbReference type="ChEBI" id="CHEBI:15378"/>
        <dbReference type="ChEBI" id="CHEBI:29985"/>
        <dbReference type="ChEBI" id="CHEBI:30616"/>
        <dbReference type="ChEBI" id="CHEBI:43474"/>
        <dbReference type="ChEBI" id="CHEBI:58359"/>
        <dbReference type="ChEBI" id="CHEBI:78520"/>
        <dbReference type="ChEBI" id="CHEBI:78521"/>
        <dbReference type="ChEBI" id="CHEBI:456216"/>
    </reaction>
</comment>
<dbReference type="SMART" id="SM00845">
    <property type="entry name" value="GatB_Yqey"/>
    <property type="match status" value="1"/>
</dbReference>
<evidence type="ECO:0000256" key="4">
    <source>
        <dbReference type="ARBA" id="ARBA00022917"/>
    </source>
</evidence>
<name>A0A168AZK9_9EURO</name>
<keyword evidence="4" id="KW-0648">Protein biosynthesis</keyword>
<comment type="caution">
    <text evidence="7">The sequence shown here is derived from an EMBL/GenBank/DDBJ whole genome shotgun (WGS) entry which is preliminary data.</text>
</comment>
<keyword evidence="1" id="KW-0436">Ligase</keyword>
<dbReference type="AlphaFoldDB" id="A0A168AZK9"/>
<dbReference type="InterPro" id="IPR006075">
    <property type="entry name" value="Asn/Gln-tRNA_Trfase_suB/E_cat"/>
</dbReference>
<dbReference type="Pfam" id="PF02934">
    <property type="entry name" value="GatB_N"/>
    <property type="match status" value="1"/>
</dbReference>
<evidence type="ECO:0000256" key="5">
    <source>
        <dbReference type="ARBA" id="ARBA00047913"/>
    </source>
</evidence>
<evidence type="ECO:0000256" key="3">
    <source>
        <dbReference type="ARBA" id="ARBA00022840"/>
    </source>
</evidence>
<dbReference type="GO" id="GO:0030956">
    <property type="term" value="C:glutamyl-tRNA(Gln) amidotransferase complex"/>
    <property type="evidence" value="ECO:0007669"/>
    <property type="project" value="TreeGrafter"/>
</dbReference>
<feature type="domain" description="Asn/Gln amidotransferase" evidence="6">
    <location>
        <begin position="161"/>
        <end position="322"/>
    </location>
</feature>
<keyword evidence="3" id="KW-0067">ATP-binding</keyword>
<dbReference type="EMBL" id="AZGZ01000006">
    <property type="protein sequence ID" value="KZZ94571.1"/>
    <property type="molecule type" value="Genomic_DNA"/>
</dbReference>
<dbReference type="PANTHER" id="PTHR11659">
    <property type="entry name" value="GLUTAMYL-TRNA GLN AMIDOTRANSFERASE SUBUNIT B MITOCHONDRIAL AND PROKARYOTIC PET112-RELATED"/>
    <property type="match status" value="1"/>
</dbReference>
<dbReference type="GO" id="GO:0050567">
    <property type="term" value="F:glutaminyl-tRNA synthase (glutamine-hydrolyzing) activity"/>
    <property type="evidence" value="ECO:0007669"/>
    <property type="project" value="TreeGrafter"/>
</dbReference>
<keyword evidence="2" id="KW-0547">Nucleotide-binding</keyword>
<protein>
    <submittedName>
        <fullName evidence="7">Mitochondrial cytochrome c oxidase assembly factor</fullName>
    </submittedName>
</protein>
<dbReference type="GO" id="GO:0005524">
    <property type="term" value="F:ATP binding"/>
    <property type="evidence" value="ECO:0007669"/>
    <property type="project" value="UniProtKB-KW"/>
</dbReference>
<evidence type="ECO:0000259" key="6">
    <source>
        <dbReference type="SMART" id="SM00845"/>
    </source>
</evidence>
<dbReference type="VEuPathDB" id="FungiDB:AAP_01871"/>
<dbReference type="SUPFAM" id="SSF89095">
    <property type="entry name" value="GatB/YqeY motif"/>
    <property type="match status" value="2"/>
</dbReference>
<proteinExistence type="predicted"/>
<dbReference type="GO" id="GO:0070681">
    <property type="term" value="P:glutaminyl-tRNAGln biosynthesis via transamidation"/>
    <property type="evidence" value="ECO:0007669"/>
    <property type="project" value="TreeGrafter"/>
</dbReference>
<reference evidence="7 8" key="1">
    <citation type="journal article" date="2016" name="Genome Biol. Evol.">
        <title>Divergent and convergent evolution of fungal pathogenicity.</title>
        <authorList>
            <person name="Shang Y."/>
            <person name="Xiao G."/>
            <person name="Zheng P."/>
            <person name="Cen K."/>
            <person name="Zhan S."/>
            <person name="Wang C."/>
        </authorList>
    </citation>
    <scope>NUCLEOTIDE SEQUENCE [LARGE SCALE GENOMIC DNA]</scope>
    <source>
        <strain evidence="7 8">ARSEF 7405</strain>
    </source>
</reference>
<dbReference type="InterPro" id="IPR014746">
    <property type="entry name" value="Gln_synth/guanido_kin_cat_dom"/>
</dbReference>
<dbReference type="Pfam" id="PF02637">
    <property type="entry name" value="GatB_Yqey"/>
    <property type="match status" value="1"/>
</dbReference>
<dbReference type="SUPFAM" id="SSF55931">
    <property type="entry name" value="Glutamine synthetase/guanido kinase"/>
    <property type="match status" value="1"/>
</dbReference>
<dbReference type="InterPro" id="IPR003789">
    <property type="entry name" value="Asn/Gln_tRNA_amidoTrase-B-like"/>
</dbReference>
<dbReference type="Proteomes" id="UP000242877">
    <property type="component" value="Unassembled WGS sequence"/>
</dbReference>
<dbReference type="GO" id="GO:0032543">
    <property type="term" value="P:mitochondrial translation"/>
    <property type="evidence" value="ECO:0007669"/>
    <property type="project" value="TreeGrafter"/>
</dbReference>
<evidence type="ECO:0000256" key="1">
    <source>
        <dbReference type="ARBA" id="ARBA00022598"/>
    </source>
</evidence>
<dbReference type="OrthoDB" id="1722066at2759"/>
<dbReference type="InterPro" id="IPR018027">
    <property type="entry name" value="Asn/Gln_amidotransferase"/>
</dbReference>
<evidence type="ECO:0000256" key="2">
    <source>
        <dbReference type="ARBA" id="ARBA00022741"/>
    </source>
</evidence>
<accession>A0A168AZK9</accession>
<dbReference type="InterPro" id="IPR023168">
    <property type="entry name" value="GatB_Yqey_C_2"/>
</dbReference>
<dbReference type="InterPro" id="IPR017959">
    <property type="entry name" value="Asn/Gln-tRNA_amidoTrfase_suB/E"/>
</dbReference>
<organism evidence="7 8">
    <name type="scientific">Ascosphaera apis ARSEF 7405</name>
    <dbReference type="NCBI Taxonomy" id="392613"/>
    <lineage>
        <taxon>Eukaryota</taxon>
        <taxon>Fungi</taxon>
        <taxon>Dikarya</taxon>
        <taxon>Ascomycota</taxon>
        <taxon>Pezizomycotina</taxon>
        <taxon>Eurotiomycetes</taxon>
        <taxon>Eurotiomycetidae</taxon>
        <taxon>Onygenales</taxon>
        <taxon>Ascosphaeraceae</taxon>
        <taxon>Ascosphaera</taxon>
    </lineage>
</organism>
<dbReference type="GO" id="GO:0005739">
    <property type="term" value="C:mitochondrion"/>
    <property type="evidence" value="ECO:0007669"/>
    <property type="project" value="TreeGrafter"/>
</dbReference>
<evidence type="ECO:0000313" key="8">
    <source>
        <dbReference type="Proteomes" id="UP000242877"/>
    </source>
</evidence>
<evidence type="ECO:0000313" key="7">
    <source>
        <dbReference type="EMBL" id="KZZ94571.1"/>
    </source>
</evidence>
<dbReference type="PANTHER" id="PTHR11659:SF0">
    <property type="entry name" value="GLUTAMYL-TRNA(GLN) AMIDOTRANSFERASE SUBUNIT B, MITOCHONDRIAL"/>
    <property type="match status" value="1"/>
</dbReference>
<dbReference type="Gene3D" id="1.10.10.410">
    <property type="match status" value="1"/>
</dbReference>
<sequence length="325" mass="36329">MGGLRADVNVSVRRRDAPAGDQTYYGVSGLGQRTEIKNLSSFKAVEDAVRAEMNRQISVLEAGGVIEGETRRWTIGQTETKKLRGKEGEVDYRYMPDPDLSPVIIGDELLDTLKQRMPVLPDTNLEILTKTPRFGLTMVDAKTLMELDNGARLEYYKDAIDAYEGLLQIDGLGDPIIGRMLGNWVLHELGGLFSKAAEVDPEVVWSATRVPAKKLAEIVYLQNTRQITSSSAKQLLAMIFEGDERPVLRIVEEDDMRLAPMSKEEYVALAQEVMDAYPQMVEQVREKKQLGKIGFFVGQVVRRGEKGRVEAQKADEVLKELLLGK</sequence>
<gene>
    <name evidence="7" type="ORF">AAP_01871</name>
</gene>